<feature type="domain" description="HTH luxR-type" evidence="4">
    <location>
        <begin position="143"/>
        <end position="209"/>
    </location>
</feature>
<evidence type="ECO:0000256" key="1">
    <source>
        <dbReference type="ARBA" id="ARBA00022553"/>
    </source>
</evidence>
<dbReference type="CDD" id="cd06170">
    <property type="entry name" value="LuxR_C_like"/>
    <property type="match status" value="1"/>
</dbReference>
<evidence type="ECO:0000259" key="4">
    <source>
        <dbReference type="PROSITE" id="PS50043"/>
    </source>
</evidence>
<evidence type="ECO:0000313" key="7">
    <source>
        <dbReference type="Proteomes" id="UP000253141"/>
    </source>
</evidence>
<dbReference type="GO" id="GO:0003677">
    <property type="term" value="F:DNA binding"/>
    <property type="evidence" value="ECO:0007669"/>
    <property type="project" value="UniProtKB-KW"/>
</dbReference>
<dbReference type="GO" id="GO:0006355">
    <property type="term" value="P:regulation of DNA-templated transcription"/>
    <property type="evidence" value="ECO:0007669"/>
    <property type="project" value="InterPro"/>
</dbReference>
<proteinExistence type="predicted"/>
<dbReference type="CDD" id="cd17535">
    <property type="entry name" value="REC_NarL-like"/>
    <property type="match status" value="1"/>
</dbReference>
<dbReference type="Pfam" id="PF00072">
    <property type="entry name" value="Response_reg"/>
    <property type="match status" value="1"/>
</dbReference>
<dbReference type="PANTHER" id="PTHR45566">
    <property type="entry name" value="HTH-TYPE TRANSCRIPTIONAL REGULATOR YHJB-RELATED"/>
    <property type="match status" value="1"/>
</dbReference>
<dbReference type="SUPFAM" id="SSF52172">
    <property type="entry name" value="CheY-like"/>
    <property type="match status" value="1"/>
</dbReference>
<organism evidence="6 7">
    <name type="scientific">Runella aurantiaca</name>
    <dbReference type="NCBI Taxonomy" id="2282308"/>
    <lineage>
        <taxon>Bacteria</taxon>
        <taxon>Pseudomonadati</taxon>
        <taxon>Bacteroidota</taxon>
        <taxon>Cytophagia</taxon>
        <taxon>Cytophagales</taxon>
        <taxon>Spirosomataceae</taxon>
        <taxon>Runella</taxon>
    </lineage>
</organism>
<evidence type="ECO:0000256" key="3">
    <source>
        <dbReference type="PROSITE-ProRule" id="PRU00169"/>
    </source>
</evidence>
<comment type="caution">
    <text evidence="6">The sequence shown here is derived from an EMBL/GenBank/DDBJ whole genome shotgun (WGS) entry which is preliminary data.</text>
</comment>
<dbReference type="EMBL" id="QPIW01000001">
    <property type="protein sequence ID" value="RDB07517.1"/>
    <property type="molecule type" value="Genomic_DNA"/>
</dbReference>
<dbReference type="InterPro" id="IPR051015">
    <property type="entry name" value="EvgA-like"/>
</dbReference>
<dbReference type="InterPro" id="IPR001789">
    <property type="entry name" value="Sig_transdc_resp-reg_receiver"/>
</dbReference>
<evidence type="ECO:0000259" key="5">
    <source>
        <dbReference type="PROSITE" id="PS50110"/>
    </source>
</evidence>
<sequence>MNASPHTVAFVDDHPAMLDALTMAFERANWQVLCAEPTIRMAAQRFIVAVPDLLITDLHVGREDGVELIKLFLTQYPTRKVLVYSQLADAITVVEAVRAGAMGYVLKEYGVEVVVEAAQKVVTGAKFYSSELVEILLQIVGNGQEKKPLLTDQEMKVLNMIVEGGQSLKQIAAKLNIHFSTAAKHRQSIMEKLNARDEVEILHRAFALGLIDLRRPSNR</sequence>
<dbReference type="GO" id="GO:0000160">
    <property type="term" value="P:phosphorelay signal transduction system"/>
    <property type="evidence" value="ECO:0007669"/>
    <property type="project" value="InterPro"/>
</dbReference>
<evidence type="ECO:0000313" key="6">
    <source>
        <dbReference type="EMBL" id="RDB07517.1"/>
    </source>
</evidence>
<dbReference type="InterPro" id="IPR000792">
    <property type="entry name" value="Tscrpt_reg_LuxR_C"/>
</dbReference>
<name>A0A369IGN6_9BACT</name>
<dbReference type="Gene3D" id="3.40.50.2300">
    <property type="match status" value="1"/>
</dbReference>
<evidence type="ECO:0000256" key="2">
    <source>
        <dbReference type="ARBA" id="ARBA00023125"/>
    </source>
</evidence>
<dbReference type="PROSITE" id="PS50043">
    <property type="entry name" value="HTH_LUXR_2"/>
    <property type="match status" value="1"/>
</dbReference>
<keyword evidence="2 6" id="KW-0238">DNA-binding</keyword>
<dbReference type="OrthoDB" id="965844at2"/>
<dbReference type="SMART" id="SM00421">
    <property type="entry name" value="HTH_LUXR"/>
    <property type="match status" value="1"/>
</dbReference>
<accession>A0A369IGN6</accession>
<dbReference type="Pfam" id="PF00196">
    <property type="entry name" value="GerE"/>
    <property type="match status" value="1"/>
</dbReference>
<feature type="modified residue" description="4-aspartylphosphate" evidence="3">
    <location>
        <position position="57"/>
    </location>
</feature>
<dbReference type="PROSITE" id="PS50110">
    <property type="entry name" value="RESPONSE_REGULATORY"/>
    <property type="match status" value="1"/>
</dbReference>
<dbReference type="AlphaFoldDB" id="A0A369IGN6"/>
<feature type="domain" description="Response regulatory" evidence="5">
    <location>
        <begin position="7"/>
        <end position="122"/>
    </location>
</feature>
<dbReference type="Proteomes" id="UP000253141">
    <property type="component" value="Unassembled WGS sequence"/>
</dbReference>
<gene>
    <name evidence="6" type="ORF">DVG78_00155</name>
</gene>
<dbReference type="PANTHER" id="PTHR45566:SF2">
    <property type="entry name" value="NARL SUBFAMILY"/>
    <property type="match status" value="1"/>
</dbReference>
<dbReference type="InterPro" id="IPR016032">
    <property type="entry name" value="Sig_transdc_resp-reg_C-effctor"/>
</dbReference>
<protein>
    <submittedName>
        <fullName evidence="6">DNA-binding response regulator</fullName>
    </submittedName>
</protein>
<dbReference type="InterPro" id="IPR011006">
    <property type="entry name" value="CheY-like_superfamily"/>
</dbReference>
<keyword evidence="1 3" id="KW-0597">Phosphoprotein</keyword>
<dbReference type="RefSeq" id="WP_114459062.1">
    <property type="nucleotide sequence ID" value="NZ_QPIW01000001.1"/>
</dbReference>
<keyword evidence="7" id="KW-1185">Reference proteome</keyword>
<dbReference type="SUPFAM" id="SSF46894">
    <property type="entry name" value="C-terminal effector domain of the bipartite response regulators"/>
    <property type="match status" value="1"/>
</dbReference>
<reference evidence="6 7" key="1">
    <citation type="submission" date="2018-07" db="EMBL/GenBank/DDBJ databases">
        <title>Genome analysis of Runella aurantiaca.</title>
        <authorList>
            <person name="Yang X."/>
        </authorList>
    </citation>
    <scope>NUCLEOTIDE SEQUENCE [LARGE SCALE GENOMIC DNA]</scope>
    <source>
        <strain evidence="6 7">YX9</strain>
    </source>
</reference>
<dbReference type="InterPro" id="IPR058245">
    <property type="entry name" value="NreC/VraR/RcsB-like_REC"/>
</dbReference>
<dbReference type="SMART" id="SM00448">
    <property type="entry name" value="REC"/>
    <property type="match status" value="1"/>
</dbReference>